<organism evidence="1">
    <name type="scientific">Pseudarthrobacter sulfonivorans</name>
    <dbReference type="NCBI Taxonomy" id="121292"/>
    <lineage>
        <taxon>Bacteria</taxon>
        <taxon>Bacillati</taxon>
        <taxon>Actinomycetota</taxon>
        <taxon>Actinomycetes</taxon>
        <taxon>Micrococcales</taxon>
        <taxon>Micrococcaceae</taxon>
        <taxon>Pseudarthrobacter</taxon>
    </lineage>
</organism>
<dbReference type="Gene3D" id="3.60.110.10">
    <property type="entry name" value="Carbon-nitrogen hydrolase"/>
    <property type="match status" value="1"/>
</dbReference>
<name>A0A0U2X9J5_9MICC</name>
<proteinExistence type="predicted"/>
<gene>
    <name evidence="1" type="ORF">AU252_05215</name>
</gene>
<reference evidence="1 2" key="1">
    <citation type="submission" date="2015-12" db="EMBL/GenBank/DDBJ databases">
        <authorList>
            <person name="Shamseldin A."/>
            <person name="Moawad H."/>
            <person name="Abd El-Rahim W.M."/>
            <person name="Sadowsky M.J."/>
        </authorList>
    </citation>
    <scope>NUCLEOTIDE SEQUENCE [LARGE SCALE GENOMIC DNA]</scope>
    <source>
        <strain evidence="1 2">Ar51</strain>
    </source>
</reference>
<dbReference type="KEGG" id="psul:AU252_05215"/>
<dbReference type="SUPFAM" id="SSF56317">
    <property type="entry name" value="Carbon-nitrogen hydrolase"/>
    <property type="match status" value="1"/>
</dbReference>
<dbReference type="AlphaFoldDB" id="A0A0U2X9J5"/>
<dbReference type="InterPro" id="IPR036526">
    <property type="entry name" value="C-N_Hydrolase_sf"/>
</dbReference>
<protein>
    <submittedName>
        <fullName evidence="1">Uncharacterized protein</fullName>
    </submittedName>
</protein>
<evidence type="ECO:0000313" key="2">
    <source>
        <dbReference type="Proteomes" id="UP000065151"/>
    </source>
</evidence>
<accession>A0A0U2X9J5</accession>
<dbReference type="EMBL" id="CP013747">
    <property type="protein sequence ID" value="ALV40642.1"/>
    <property type="molecule type" value="Genomic_DNA"/>
</dbReference>
<evidence type="ECO:0000313" key="1">
    <source>
        <dbReference type="EMBL" id="ALV40642.1"/>
    </source>
</evidence>
<dbReference type="RefSeq" id="WP_058929812.1">
    <property type="nucleotide sequence ID" value="NZ_CP013747.1"/>
</dbReference>
<dbReference type="Proteomes" id="UP000065151">
    <property type="component" value="Chromosome"/>
</dbReference>
<sequence length="71" mass="7548">MESGTDIRANLAAIDRFAAEATLDGAGLVAFPEYATYSRHEPASQVPAVTRVIESELCCHAAIRLALSKSL</sequence>